<reference evidence="2" key="1">
    <citation type="journal article" date="2021" name="G3 (Bethesda)">
        <title>Genomic diversity, chromosomal rearrangements, and interspecies hybridization in the ogataea polymorpha species complex.</title>
        <authorList>
            <person name="Hanson S.J."/>
            <person name="Cinneide E.O."/>
            <person name="Salzberg L.I."/>
            <person name="Wolfe K.H."/>
            <person name="McGowan J."/>
            <person name="Fitzpatrick D.A."/>
            <person name="Matlin K."/>
        </authorList>
    </citation>
    <scope>NUCLEOTIDE SEQUENCE</scope>
    <source>
        <strain evidence="2">61-244</strain>
    </source>
</reference>
<feature type="region of interest" description="Disordered" evidence="1">
    <location>
        <begin position="234"/>
        <end position="255"/>
    </location>
</feature>
<protein>
    <recommendedName>
        <fullName evidence="4">Protein LOT5</fullName>
    </recommendedName>
</protein>
<dbReference type="RefSeq" id="XP_043061794.1">
    <property type="nucleotide sequence ID" value="XM_043201689.1"/>
</dbReference>
<evidence type="ECO:0000313" key="2">
    <source>
        <dbReference type="EMBL" id="KAG7821251.1"/>
    </source>
</evidence>
<gene>
    <name evidence="2" type="ORF">KL928_001335</name>
</gene>
<dbReference type="Proteomes" id="UP001196530">
    <property type="component" value="Unassembled WGS sequence"/>
</dbReference>
<organism evidence="2 3">
    <name type="scientific">Pichia angusta</name>
    <name type="common">Yeast</name>
    <name type="synonym">Hansenula polymorpha</name>
    <dbReference type="NCBI Taxonomy" id="870730"/>
    <lineage>
        <taxon>Eukaryota</taxon>
        <taxon>Fungi</taxon>
        <taxon>Dikarya</taxon>
        <taxon>Ascomycota</taxon>
        <taxon>Saccharomycotina</taxon>
        <taxon>Pichiomycetes</taxon>
        <taxon>Pichiales</taxon>
        <taxon>Pichiaceae</taxon>
        <taxon>Ogataea</taxon>
    </lineage>
</organism>
<dbReference type="EMBL" id="JAHLUX010000002">
    <property type="protein sequence ID" value="KAG7821251.1"/>
    <property type="molecule type" value="Genomic_DNA"/>
</dbReference>
<comment type="caution">
    <text evidence="2">The sequence shown here is derived from an EMBL/GenBank/DDBJ whole genome shotgun (WGS) entry which is preliminary data.</text>
</comment>
<evidence type="ECO:0000256" key="1">
    <source>
        <dbReference type="SAM" id="MobiDB-lite"/>
    </source>
</evidence>
<evidence type="ECO:0008006" key="4">
    <source>
        <dbReference type="Google" id="ProtNLM"/>
    </source>
</evidence>
<proteinExistence type="predicted"/>
<dbReference type="GeneID" id="66125386"/>
<sequence length="255" mass="28457">MCFVRPVSHLPTVENTHLFQNYQLTTPQDCLGDDAVLFYGHENWKAQLSVDVDTDSNKVRLPFANLGALDRDKCTLAGTNPPSTVLNVWLFVLNECLLCYLPSADLIFEIPYEAIILVGLRGSRIYLNIIEGSDLGQAPVECEFWPEEGASKYPLFDAFSGFTIDQHLQTALRAINDRIAATSTYQNSDSEEPQEEPADVEIHLNEQGEADDELNDQLLPLDPANSSMYVELGIMSGKRGREEDDTTNGVKTKIR</sequence>
<name>A0AAN6I7S8_PICAN</name>
<dbReference type="AlphaFoldDB" id="A0AAN6I7S8"/>
<accession>A0AAN6I7S8</accession>
<evidence type="ECO:0000313" key="3">
    <source>
        <dbReference type="Proteomes" id="UP001196530"/>
    </source>
</evidence>